<comment type="caution">
    <text evidence="2">The sequence shown here is derived from an EMBL/GenBank/DDBJ whole genome shotgun (WGS) entry which is preliminary data.</text>
</comment>
<evidence type="ECO:0000256" key="1">
    <source>
        <dbReference type="SAM" id="Coils"/>
    </source>
</evidence>
<dbReference type="RefSeq" id="WP_179770959.1">
    <property type="nucleotide sequence ID" value="NZ_JACCFO010000002.1"/>
</dbReference>
<keyword evidence="3" id="KW-1185">Reference proteome</keyword>
<reference evidence="2 3" key="1">
    <citation type="submission" date="2020-07" db="EMBL/GenBank/DDBJ databases">
        <title>Sequencing the genomes of 1000 actinobacteria strains.</title>
        <authorList>
            <person name="Klenk H.-P."/>
        </authorList>
    </citation>
    <scope>NUCLEOTIDE SEQUENCE [LARGE SCALE GENOMIC DNA]</scope>
    <source>
        <strain evidence="2 3">DSM 45927</strain>
    </source>
</reference>
<dbReference type="Proteomes" id="UP000575985">
    <property type="component" value="Unassembled WGS sequence"/>
</dbReference>
<feature type="coiled-coil region" evidence="1">
    <location>
        <begin position="3"/>
        <end position="30"/>
    </location>
</feature>
<keyword evidence="1" id="KW-0175">Coiled coil</keyword>
<organism evidence="2 3">
    <name type="scientific">Streptomonospora nanhaiensis</name>
    <dbReference type="NCBI Taxonomy" id="1323731"/>
    <lineage>
        <taxon>Bacteria</taxon>
        <taxon>Bacillati</taxon>
        <taxon>Actinomycetota</taxon>
        <taxon>Actinomycetes</taxon>
        <taxon>Streptosporangiales</taxon>
        <taxon>Nocardiopsidaceae</taxon>
        <taxon>Streptomonospora</taxon>
    </lineage>
</organism>
<proteinExistence type="predicted"/>
<evidence type="ECO:0000313" key="2">
    <source>
        <dbReference type="EMBL" id="NYI99298.1"/>
    </source>
</evidence>
<gene>
    <name evidence="2" type="ORF">HNR12_005652</name>
</gene>
<accession>A0A853BVI5</accession>
<evidence type="ECO:0000313" key="3">
    <source>
        <dbReference type="Proteomes" id="UP000575985"/>
    </source>
</evidence>
<name>A0A853BVI5_9ACTN</name>
<sequence length="162" mass="17349">MIRLITRRRLAAMEEELAQARRAAQVARSEAARPTRRAGSLTPGDRVLVSGRVLVVGEVTGSPMGTAVHVRGRLEETGAPWSTVLVSDELVEVAEHQDLVQPPTGYTANEVVAGDVLLFSGHELTVTAVERRGGSVRIQGRLEDDAPWVAVLAGDAPVEVVR</sequence>
<protein>
    <submittedName>
        <fullName evidence="2">Uncharacterized protein</fullName>
    </submittedName>
</protein>
<dbReference type="AlphaFoldDB" id="A0A853BVI5"/>
<dbReference type="EMBL" id="JACCFO010000002">
    <property type="protein sequence ID" value="NYI99298.1"/>
    <property type="molecule type" value="Genomic_DNA"/>
</dbReference>